<proteinExistence type="predicted"/>
<feature type="binding site" evidence="1">
    <location>
        <position position="176"/>
    </location>
    <ligand>
        <name>Zn(2+)</name>
        <dbReference type="ChEBI" id="CHEBI:29105"/>
    </ligand>
</feature>
<reference evidence="2 3" key="1">
    <citation type="submission" date="2019-07" db="EMBL/GenBank/DDBJ databases">
        <title>Whole genome shotgun sequence of Lactobacillus siliginis NBRC 101315.</title>
        <authorList>
            <person name="Hosoyama A."/>
            <person name="Uohara A."/>
            <person name="Ohji S."/>
            <person name="Ichikawa N."/>
        </authorList>
    </citation>
    <scope>NUCLEOTIDE SEQUENCE [LARGE SCALE GENOMIC DNA]</scope>
    <source>
        <strain evidence="2 3">NBRC 101315</strain>
    </source>
</reference>
<name>A0A510VQP5_9LACO</name>
<comment type="caution">
    <text evidence="2">The sequence shown here is derived from an EMBL/GenBank/DDBJ whole genome shotgun (WGS) entry which is preliminary data.</text>
</comment>
<accession>A0A510VQP5</accession>
<evidence type="ECO:0000313" key="2">
    <source>
        <dbReference type="EMBL" id="GEK28371.1"/>
    </source>
</evidence>
<dbReference type="RefSeq" id="WP_057811635.1">
    <property type="nucleotide sequence ID" value="NZ_BJUD01000009.1"/>
</dbReference>
<keyword evidence="1" id="KW-0479">Metal-binding</keyword>
<dbReference type="GO" id="GO:0008725">
    <property type="term" value="F:DNA-3-methyladenine glycosylase activity"/>
    <property type="evidence" value="ECO:0007669"/>
    <property type="project" value="InterPro"/>
</dbReference>
<feature type="binding site" evidence="1">
    <location>
        <position position="5"/>
    </location>
    <ligand>
        <name>Zn(2+)</name>
        <dbReference type="ChEBI" id="CHEBI:29105"/>
    </ligand>
</feature>
<protein>
    <submittedName>
        <fullName evidence="2">DNA-3-methyladenine glycosylase I</fullName>
    </submittedName>
</protein>
<dbReference type="AlphaFoldDB" id="A0A510VQP5"/>
<dbReference type="PANTHER" id="PTHR30037">
    <property type="entry name" value="DNA-3-METHYLADENINE GLYCOSYLASE 1"/>
    <property type="match status" value="1"/>
</dbReference>
<feature type="binding site" evidence="1">
    <location>
        <position position="180"/>
    </location>
    <ligand>
        <name>Zn(2+)</name>
        <dbReference type="ChEBI" id="CHEBI:29105"/>
    </ligand>
</feature>
<dbReference type="InterPro" id="IPR005019">
    <property type="entry name" value="Adenine_glyco"/>
</dbReference>
<dbReference type="EMBL" id="BJUD01000009">
    <property type="protein sequence ID" value="GEK28371.1"/>
    <property type="molecule type" value="Genomic_DNA"/>
</dbReference>
<gene>
    <name evidence="2" type="primary">tag</name>
    <name evidence="2" type="ORF">LSI01_06820</name>
</gene>
<keyword evidence="1" id="KW-0862">Zinc</keyword>
<dbReference type="GO" id="GO:0046872">
    <property type="term" value="F:metal ion binding"/>
    <property type="evidence" value="ECO:0007669"/>
    <property type="project" value="UniProtKB-KW"/>
</dbReference>
<dbReference type="InterPro" id="IPR052891">
    <property type="entry name" value="DNA-3mA_glycosylase"/>
</dbReference>
<dbReference type="Pfam" id="PF03352">
    <property type="entry name" value="Adenine_glyco"/>
    <property type="match status" value="1"/>
</dbReference>
<organism evidence="2 3">
    <name type="scientific">Furfurilactobacillus siliginis</name>
    <dbReference type="NCBI Taxonomy" id="348151"/>
    <lineage>
        <taxon>Bacteria</taxon>
        <taxon>Bacillati</taxon>
        <taxon>Bacillota</taxon>
        <taxon>Bacilli</taxon>
        <taxon>Lactobacillales</taxon>
        <taxon>Lactobacillaceae</taxon>
        <taxon>Furfurilactobacillus</taxon>
    </lineage>
</organism>
<dbReference type="PANTHER" id="PTHR30037:SF4">
    <property type="entry name" value="DNA-3-METHYLADENINE GLYCOSYLASE I"/>
    <property type="match status" value="1"/>
</dbReference>
<dbReference type="Gene3D" id="1.10.340.30">
    <property type="entry name" value="Hypothetical protein, domain 2"/>
    <property type="match status" value="1"/>
</dbReference>
<feature type="binding site" evidence="1">
    <location>
        <position position="18"/>
    </location>
    <ligand>
        <name>Zn(2+)</name>
        <dbReference type="ChEBI" id="CHEBI:29105"/>
    </ligand>
</feature>
<dbReference type="InterPro" id="IPR011257">
    <property type="entry name" value="DNA_glycosylase"/>
</dbReference>
<dbReference type="Proteomes" id="UP000321429">
    <property type="component" value="Unassembled WGS sequence"/>
</dbReference>
<evidence type="ECO:0000313" key="3">
    <source>
        <dbReference type="Proteomes" id="UP000321429"/>
    </source>
</evidence>
<dbReference type="SUPFAM" id="SSF48150">
    <property type="entry name" value="DNA-glycosylase"/>
    <property type="match status" value="1"/>
</dbReference>
<dbReference type="OrthoDB" id="9807664at2"/>
<sequence>MIKRCSWSDSTEMMQQYHDHEWGKPLYDDYRLFELMCMEMYQAGLSWRTVLNKRAAFNEDFYNYDLHKVADMSEADWQPLMQDARIIRNRAKLAATVNNAKAFLKVQADYGSFAEYWWGFVNNQPIINDVPNDAAVPAKTGLSEMIAKDLKKRGFKFMGPVAVYAFMQASGLVDDHLNQCAFKTAVN</sequence>
<evidence type="ECO:0000256" key="1">
    <source>
        <dbReference type="PIRSR" id="PIRSR605019-1"/>
    </source>
</evidence>
<dbReference type="GO" id="GO:0006284">
    <property type="term" value="P:base-excision repair"/>
    <property type="evidence" value="ECO:0007669"/>
    <property type="project" value="InterPro"/>
</dbReference>